<keyword evidence="3" id="KW-1185">Reference proteome</keyword>
<name>L9ZUX1_9EURY</name>
<reference evidence="2 3" key="1">
    <citation type="journal article" date="2014" name="PLoS Genet.">
        <title>Phylogenetically driven sequencing of extremely halophilic archaea reveals strategies for static and dynamic osmo-response.</title>
        <authorList>
            <person name="Becker E.A."/>
            <person name="Seitzer P.M."/>
            <person name="Tritt A."/>
            <person name="Larsen D."/>
            <person name="Krusor M."/>
            <person name="Yao A.I."/>
            <person name="Wu D."/>
            <person name="Madern D."/>
            <person name="Eisen J.A."/>
            <person name="Darling A.E."/>
            <person name="Facciotti M.T."/>
        </authorList>
    </citation>
    <scope>NUCLEOTIDE SEQUENCE [LARGE SCALE GENOMIC DNA]</scope>
    <source>
        <strain evidence="2 3">JCM 10989</strain>
    </source>
</reference>
<proteinExistence type="predicted"/>
<keyword evidence="1" id="KW-0812">Transmembrane</keyword>
<dbReference type="AlphaFoldDB" id="L9ZUX1"/>
<sequence length="65" mass="6930">MSVMNPAGVLLFLFGLAIVAFPEKLLRMFFLGLLQEGTLSSGGILFYRLIGGFFVFAGLAVAVGM</sequence>
<keyword evidence="1" id="KW-1133">Transmembrane helix</keyword>
<evidence type="ECO:0000313" key="2">
    <source>
        <dbReference type="EMBL" id="ELY90290.1"/>
    </source>
</evidence>
<accession>L9ZUX1</accession>
<gene>
    <name evidence="2" type="ORF">C483_12298</name>
</gene>
<evidence type="ECO:0000313" key="3">
    <source>
        <dbReference type="Proteomes" id="UP000011519"/>
    </source>
</evidence>
<organism evidence="2 3">
    <name type="scientific">Natrialba hulunbeirensis JCM 10989</name>
    <dbReference type="NCBI Taxonomy" id="1227493"/>
    <lineage>
        <taxon>Archaea</taxon>
        <taxon>Methanobacteriati</taxon>
        <taxon>Methanobacteriota</taxon>
        <taxon>Stenosarchaea group</taxon>
        <taxon>Halobacteria</taxon>
        <taxon>Halobacteriales</taxon>
        <taxon>Natrialbaceae</taxon>
        <taxon>Natrialba</taxon>
    </lineage>
</organism>
<feature type="transmembrane region" description="Helical" evidence="1">
    <location>
        <begin position="46"/>
        <end position="64"/>
    </location>
</feature>
<dbReference type="EMBL" id="AOIM01000035">
    <property type="protein sequence ID" value="ELY90290.1"/>
    <property type="molecule type" value="Genomic_DNA"/>
</dbReference>
<keyword evidence="1" id="KW-0472">Membrane</keyword>
<evidence type="ECO:0000256" key="1">
    <source>
        <dbReference type="SAM" id="Phobius"/>
    </source>
</evidence>
<protein>
    <submittedName>
        <fullName evidence="2">Uncharacterized protein</fullName>
    </submittedName>
</protein>
<dbReference type="Proteomes" id="UP000011519">
    <property type="component" value="Unassembled WGS sequence"/>
</dbReference>
<comment type="caution">
    <text evidence="2">The sequence shown here is derived from an EMBL/GenBank/DDBJ whole genome shotgun (WGS) entry which is preliminary data.</text>
</comment>